<dbReference type="InterPro" id="IPR026750">
    <property type="entry name" value="NTAN1"/>
</dbReference>
<protein>
    <submittedName>
        <fullName evidence="1">Protein N-terminal asparagine amidohydrolase</fullName>
    </submittedName>
</protein>
<dbReference type="STRING" id="35525.A0A164NH31"/>
<dbReference type="PANTHER" id="PTHR12498">
    <property type="entry name" value="N-TERMINAL ASPARAGINE AMIDOHYDROLASE"/>
    <property type="match status" value="1"/>
</dbReference>
<keyword evidence="1" id="KW-0378">Hydrolase</keyword>
<dbReference type="Pfam" id="PF14736">
    <property type="entry name" value="N_Asn_amidohyd"/>
    <property type="match status" value="1"/>
</dbReference>
<dbReference type="GO" id="GO:0006511">
    <property type="term" value="P:ubiquitin-dependent protein catabolic process"/>
    <property type="evidence" value="ECO:0007669"/>
    <property type="project" value="TreeGrafter"/>
</dbReference>
<reference evidence="1 2" key="1">
    <citation type="submission" date="2016-03" db="EMBL/GenBank/DDBJ databases">
        <title>EvidentialGene: Evidence-directed Construction of Genes on Genomes.</title>
        <authorList>
            <person name="Gilbert D.G."/>
            <person name="Choi J.-H."/>
            <person name="Mockaitis K."/>
            <person name="Colbourne J."/>
            <person name="Pfrender M."/>
        </authorList>
    </citation>
    <scope>NUCLEOTIDE SEQUENCE [LARGE SCALE GENOMIC DNA]</scope>
    <source>
        <strain evidence="1 2">Xinb3</strain>
        <tissue evidence="1">Complete organism</tissue>
    </source>
</reference>
<dbReference type="PANTHER" id="PTHR12498:SF0">
    <property type="entry name" value="PROTEIN N-TERMINAL ASPARAGINE AMIDOHYDROLASE"/>
    <property type="match status" value="1"/>
</dbReference>
<dbReference type="Proteomes" id="UP000076858">
    <property type="component" value="Unassembled WGS sequence"/>
</dbReference>
<dbReference type="GO" id="GO:0005634">
    <property type="term" value="C:nucleus"/>
    <property type="evidence" value="ECO:0007669"/>
    <property type="project" value="TreeGrafter"/>
</dbReference>
<name>A0A164NH31_9CRUS</name>
<keyword evidence="2" id="KW-1185">Reference proteome</keyword>
<organism evidence="1 2">
    <name type="scientific">Daphnia magna</name>
    <dbReference type="NCBI Taxonomy" id="35525"/>
    <lineage>
        <taxon>Eukaryota</taxon>
        <taxon>Metazoa</taxon>
        <taxon>Ecdysozoa</taxon>
        <taxon>Arthropoda</taxon>
        <taxon>Crustacea</taxon>
        <taxon>Branchiopoda</taxon>
        <taxon>Diplostraca</taxon>
        <taxon>Cladocera</taxon>
        <taxon>Anomopoda</taxon>
        <taxon>Daphniidae</taxon>
        <taxon>Daphnia</taxon>
    </lineage>
</organism>
<proteinExistence type="predicted"/>
<comment type="caution">
    <text evidence="1">The sequence shown here is derived from an EMBL/GenBank/DDBJ whole genome shotgun (WGS) entry which is preliminary data.</text>
</comment>
<dbReference type="AlphaFoldDB" id="A0A164NH31"/>
<evidence type="ECO:0000313" key="2">
    <source>
        <dbReference type="Proteomes" id="UP000076858"/>
    </source>
</evidence>
<dbReference type="EMBL" id="LRGB01002851">
    <property type="protein sequence ID" value="KZS05948.1"/>
    <property type="molecule type" value="Genomic_DNA"/>
</dbReference>
<gene>
    <name evidence="1" type="ORF">APZ42_030682</name>
</gene>
<evidence type="ECO:0000313" key="1">
    <source>
        <dbReference type="EMBL" id="KZS05948.1"/>
    </source>
</evidence>
<sequence length="343" mass="39050">MTITIASQSLSQLPETVAEIYQQFPSLETEALKLVQTPLRIIDKPEGVLYVTQKEYAVLKNDDENLSMIGTDDATTCHIVVLVNRKESSVCVAHIDSTDDLDEEMTRMVLDVMGQQHAESDFYLELSIMGGYRDEMHKSEMLTLDLLQFYNDLPVNFQLKSLCVNSVNTRTSNGINWPIIYGVAVDLQSDFVISPAKFNLNVRGPCLSLRSSRFLSSQCSLQRVYHTGEGIFRINPFSYRYHSQMVDWIHKSDDFILNNFSTSPAVEPEHFPQEMKQVFQFVVHNPFPLASTAEMESRTLTNRRRETGTNITHFKSLFSFYILSSCFNATTALIDGQLMYDNG</sequence>
<dbReference type="OrthoDB" id="539995at2759"/>
<dbReference type="GO" id="GO:0008418">
    <property type="term" value="F:protein-N-terminal asparagine amidohydrolase activity"/>
    <property type="evidence" value="ECO:0007669"/>
    <property type="project" value="InterPro"/>
</dbReference>
<accession>A0A164NH31</accession>